<evidence type="ECO:0000256" key="1">
    <source>
        <dbReference type="SAM" id="MobiDB-lite"/>
    </source>
</evidence>
<dbReference type="HOGENOM" id="CLU_1751809_0_0_1"/>
<reference evidence="2" key="2">
    <citation type="submission" date="2015-06" db="UniProtKB">
        <authorList>
            <consortium name="EnsemblMetazoa"/>
        </authorList>
    </citation>
    <scope>IDENTIFICATION</scope>
</reference>
<feature type="compositionally biased region" description="Acidic residues" evidence="1">
    <location>
        <begin position="90"/>
        <end position="99"/>
    </location>
</feature>
<protein>
    <submittedName>
        <fullName evidence="2">Uncharacterized protein</fullName>
    </submittedName>
</protein>
<dbReference type="EMBL" id="CAQQ02133826">
    <property type="status" value="NOT_ANNOTATED_CDS"/>
    <property type="molecule type" value="Genomic_DNA"/>
</dbReference>
<dbReference type="AlphaFoldDB" id="T1H4F9"/>
<evidence type="ECO:0000313" key="2">
    <source>
        <dbReference type="EnsemblMetazoa" id="MESCA011168-PA"/>
    </source>
</evidence>
<organism evidence="2 3">
    <name type="scientific">Megaselia scalaris</name>
    <name type="common">Humpbacked fly</name>
    <name type="synonym">Phora scalaris</name>
    <dbReference type="NCBI Taxonomy" id="36166"/>
    <lineage>
        <taxon>Eukaryota</taxon>
        <taxon>Metazoa</taxon>
        <taxon>Ecdysozoa</taxon>
        <taxon>Arthropoda</taxon>
        <taxon>Hexapoda</taxon>
        <taxon>Insecta</taxon>
        <taxon>Pterygota</taxon>
        <taxon>Neoptera</taxon>
        <taxon>Endopterygota</taxon>
        <taxon>Diptera</taxon>
        <taxon>Brachycera</taxon>
        <taxon>Muscomorpha</taxon>
        <taxon>Platypezoidea</taxon>
        <taxon>Phoridae</taxon>
        <taxon>Megaseliini</taxon>
        <taxon>Megaselia</taxon>
    </lineage>
</organism>
<reference evidence="3" key="1">
    <citation type="submission" date="2013-02" db="EMBL/GenBank/DDBJ databases">
        <authorList>
            <person name="Hughes D."/>
        </authorList>
    </citation>
    <scope>NUCLEOTIDE SEQUENCE</scope>
    <source>
        <strain>Durham</strain>
        <strain evidence="3">NC isolate 2 -- Noor lab</strain>
    </source>
</reference>
<keyword evidence="3" id="KW-1185">Reference proteome</keyword>
<name>T1H4F9_MEGSC</name>
<sequence length="149" mass="16448">MSHLSICIHKPGTKSLDLNEIFKICEQSGKITSLIPTSVFLFINFKAISNIDSCVRKLQRAGYSAEESRKNRKMRLKYGVPEIQPSNESCSEDEVESVESDSGKGSTSSFGVKEVESSVTGKCKNSGCLRNTSSVCKRCSDFFCSIDRI</sequence>
<evidence type="ECO:0000313" key="3">
    <source>
        <dbReference type="Proteomes" id="UP000015102"/>
    </source>
</evidence>
<proteinExistence type="predicted"/>
<dbReference type="Proteomes" id="UP000015102">
    <property type="component" value="Unassembled WGS sequence"/>
</dbReference>
<dbReference type="EMBL" id="CAQQ02133827">
    <property type="status" value="NOT_ANNOTATED_CDS"/>
    <property type="molecule type" value="Genomic_DNA"/>
</dbReference>
<dbReference type="EnsemblMetazoa" id="MESCA011168-RA">
    <property type="protein sequence ID" value="MESCA011168-PA"/>
    <property type="gene ID" value="MESCA011168"/>
</dbReference>
<feature type="region of interest" description="Disordered" evidence="1">
    <location>
        <begin position="82"/>
        <end position="111"/>
    </location>
</feature>
<accession>T1H4F9</accession>